<dbReference type="Pfam" id="PF06050">
    <property type="entry name" value="HGD-D"/>
    <property type="match status" value="1"/>
</dbReference>
<comment type="cofactor">
    <cofactor evidence="1">
        <name>[4Fe-4S] cluster</name>
        <dbReference type="ChEBI" id="CHEBI:49883"/>
    </cofactor>
</comment>
<proteinExistence type="inferred from homology"/>
<evidence type="ECO:0000256" key="2">
    <source>
        <dbReference type="ARBA" id="ARBA00005806"/>
    </source>
</evidence>
<name>A0A7X2MYB9_9CLOT</name>
<dbReference type="GO" id="GO:0016836">
    <property type="term" value="F:hydro-lyase activity"/>
    <property type="evidence" value="ECO:0007669"/>
    <property type="project" value="UniProtKB-ARBA"/>
</dbReference>
<keyword evidence="3" id="KW-0479">Metal-binding</keyword>
<gene>
    <name evidence="4" type="ORF">FYJ33_07910</name>
</gene>
<dbReference type="InterPro" id="IPR010327">
    <property type="entry name" value="FldB/FldC_alpha/beta"/>
</dbReference>
<dbReference type="AlphaFoldDB" id="A0A7X2MYB9"/>
<dbReference type="EMBL" id="VULX01000009">
    <property type="protein sequence ID" value="MSR91339.1"/>
    <property type="molecule type" value="Genomic_DNA"/>
</dbReference>
<dbReference type="RefSeq" id="WP_277644101.1">
    <property type="nucleotide sequence ID" value="NZ_JAQXTV010000185.1"/>
</dbReference>
<comment type="similarity">
    <text evidence="2">Belongs to the FldB/FldC dehydratase alpha/beta subunit family.</text>
</comment>
<dbReference type="Gene3D" id="3.40.50.11900">
    <property type="match status" value="1"/>
</dbReference>
<evidence type="ECO:0000256" key="1">
    <source>
        <dbReference type="ARBA" id="ARBA00001966"/>
    </source>
</evidence>
<dbReference type="GO" id="GO:0051536">
    <property type="term" value="F:iron-sulfur cluster binding"/>
    <property type="evidence" value="ECO:0007669"/>
    <property type="project" value="UniProtKB-KW"/>
</dbReference>
<keyword evidence="5" id="KW-1185">Reference proteome</keyword>
<organism evidence="4 5">
    <name type="scientific">Inconstantimicrobium porci</name>
    <dbReference type="NCBI Taxonomy" id="2652291"/>
    <lineage>
        <taxon>Bacteria</taxon>
        <taxon>Bacillati</taxon>
        <taxon>Bacillota</taxon>
        <taxon>Clostridia</taxon>
        <taxon>Eubacteriales</taxon>
        <taxon>Clostridiaceae</taxon>
        <taxon>Inconstantimicrobium</taxon>
    </lineage>
</organism>
<sequence length="424" mass="49597">MDIEKKYEDITKKQAMNNPDMAYKMIKWGLFFEKQIVKFTEKNMPKAYKELNLFAVDSIRKALKNPEKTAWVNIFTPVEILQCFDLQALSIECFSSFISGFQCEDFFNDCAEDLGIAETLCSYHKGFIGAIESGVMPAAKFAITTSTCCDANVNTMRYVSEKKNIDSYIIDVPYEYTKSNEQYVVTQLKELISMLEEKIGKKFDINKLKEIIKRENASKKYFMEYAKELATKYYPSSLTLQMYMLFASHLSIGSEETYRFYKNLAEDIKSYPENKGINILWIHLLPYYQETLKQYFNFNENYQIQTYEINFDYMDELDEEHPLEALARKLICNLYNGPYEKKVKEIEKVVDLLKPDGVINFCHWGCKQSAGCVMQIKEAMRKKNLPMLILDGDCMDRRNCHDGQIKTRLEAFLEMIESQKGDRN</sequence>
<accession>A0A7X2MYB9</accession>
<dbReference type="PANTHER" id="PTHR30548">
    <property type="entry name" value="2-HYDROXYGLUTARYL-COA DEHYDRATASE, D-COMPONENT-RELATED"/>
    <property type="match status" value="1"/>
</dbReference>
<comment type="caution">
    <text evidence="4">The sequence shown here is derived from an EMBL/GenBank/DDBJ whole genome shotgun (WGS) entry which is preliminary data.</text>
</comment>
<dbReference type="PANTHER" id="PTHR30548:SF2">
    <property type="entry name" value="2-HYDROXYACYL-COA DEHYDRATASE,D-COMPONENT"/>
    <property type="match status" value="1"/>
</dbReference>
<evidence type="ECO:0000256" key="3">
    <source>
        <dbReference type="ARBA" id="ARBA00023014"/>
    </source>
</evidence>
<evidence type="ECO:0000313" key="5">
    <source>
        <dbReference type="Proteomes" id="UP000460287"/>
    </source>
</evidence>
<protein>
    <submittedName>
        <fullName evidence="4">2-hydroxyacyl-CoA dehydratase</fullName>
    </submittedName>
</protein>
<dbReference type="Gene3D" id="3.40.50.11890">
    <property type="match status" value="1"/>
</dbReference>
<reference evidence="4 5" key="1">
    <citation type="submission" date="2019-08" db="EMBL/GenBank/DDBJ databases">
        <title>In-depth cultivation of the pig gut microbiome towards novel bacterial diversity and tailored functional studies.</title>
        <authorList>
            <person name="Wylensek D."/>
            <person name="Hitch T.C.A."/>
            <person name="Clavel T."/>
        </authorList>
    </citation>
    <scope>NUCLEOTIDE SEQUENCE [LARGE SCALE GENOMIC DNA]</scope>
    <source>
        <strain evidence="4 5">WCA-383-APC-5B</strain>
    </source>
</reference>
<evidence type="ECO:0000313" key="4">
    <source>
        <dbReference type="EMBL" id="MSR91339.1"/>
    </source>
</evidence>
<dbReference type="Proteomes" id="UP000460287">
    <property type="component" value="Unassembled WGS sequence"/>
</dbReference>
<keyword evidence="3" id="KW-0411">Iron-sulfur</keyword>
<keyword evidence="3" id="KW-0408">Iron</keyword>